<keyword evidence="8 12" id="KW-0812">Transmembrane</keyword>
<comment type="function">
    <text evidence="12">Mannosyltransferase involved in glycosylphosphatidylinositol-anchor biosynthesis.</text>
</comment>
<dbReference type="RefSeq" id="XP_037143613.1">
    <property type="nucleotide sequence ID" value="XM_037287718.1"/>
</dbReference>
<dbReference type="Pfam" id="PF04188">
    <property type="entry name" value="Mannosyl_trans2"/>
    <property type="match status" value="1"/>
</dbReference>
<dbReference type="EC" id="2.4.1.-" evidence="12"/>
<evidence type="ECO:0000313" key="13">
    <source>
        <dbReference type="EMBL" id="QLG71885.1"/>
    </source>
</evidence>
<feature type="transmembrane region" description="Helical" evidence="12">
    <location>
        <begin position="367"/>
        <end position="387"/>
    </location>
</feature>
<name>A0A7H9AZL0_ZYGMR</name>
<evidence type="ECO:0000256" key="5">
    <source>
        <dbReference type="ARBA" id="ARBA00022502"/>
    </source>
</evidence>
<keyword evidence="14" id="KW-1185">Reference proteome</keyword>
<reference evidence="13 14" key="1">
    <citation type="submission" date="2020-07" db="EMBL/GenBank/DDBJ databases">
        <title>The yeast mating-type switching endonuclease HO is a domesticated member of an unorthodox homing genetic element family.</title>
        <authorList>
            <person name="Coughlan A.Y."/>
            <person name="Lombardi L."/>
            <person name="Braun-Galleani S."/>
            <person name="Martos A.R."/>
            <person name="Galeote V."/>
            <person name="Bigey F."/>
            <person name="Dequin S."/>
            <person name="Byrne K.P."/>
            <person name="Wolfe K.H."/>
        </authorList>
    </citation>
    <scope>NUCLEOTIDE SEQUENCE [LARGE SCALE GENOMIC DNA]</scope>
    <source>
        <strain evidence="13 14">NRRL Y-6702</strain>
    </source>
</reference>
<dbReference type="InterPro" id="IPR007315">
    <property type="entry name" value="PIG-V/Gpi18"/>
</dbReference>
<dbReference type="GeneID" id="59235582"/>
<feature type="transmembrane region" description="Helical" evidence="12">
    <location>
        <begin position="134"/>
        <end position="151"/>
    </location>
</feature>
<evidence type="ECO:0000256" key="7">
    <source>
        <dbReference type="ARBA" id="ARBA00022679"/>
    </source>
</evidence>
<evidence type="ECO:0000256" key="9">
    <source>
        <dbReference type="ARBA" id="ARBA00022824"/>
    </source>
</evidence>
<evidence type="ECO:0000256" key="12">
    <source>
        <dbReference type="RuleBase" id="RU363112"/>
    </source>
</evidence>
<comment type="pathway">
    <text evidence="2 12">Glycolipid biosynthesis; glycosylphosphatidylinositol-anchor biosynthesis.</text>
</comment>
<organism evidence="13 14">
    <name type="scientific">Zygotorulaspora mrakii</name>
    <name type="common">Zygosaccharomyces mrakii</name>
    <dbReference type="NCBI Taxonomy" id="42260"/>
    <lineage>
        <taxon>Eukaryota</taxon>
        <taxon>Fungi</taxon>
        <taxon>Dikarya</taxon>
        <taxon>Ascomycota</taxon>
        <taxon>Saccharomycotina</taxon>
        <taxon>Saccharomycetes</taxon>
        <taxon>Saccharomycetales</taxon>
        <taxon>Saccharomycetaceae</taxon>
        <taxon>Zygotorulaspora</taxon>
    </lineage>
</organism>
<keyword evidence="10 12" id="KW-1133">Transmembrane helix</keyword>
<accession>A0A7H9AZL0</accession>
<dbReference type="PANTHER" id="PTHR12468">
    <property type="entry name" value="GPI MANNOSYLTRANSFERASE 2"/>
    <property type="match status" value="1"/>
</dbReference>
<keyword evidence="7 12" id="KW-0808">Transferase</keyword>
<dbReference type="Proteomes" id="UP000509704">
    <property type="component" value="Chromosome 3"/>
</dbReference>
<evidence type="ECO:0000256" key="11">
    <source>
        <dbReference type="ARBA" id="ARBA00023136"/>
    </source>
</evidence>
<dbReference type="PANTHER" id="PTHR12468:SF2">
    <property type="entry name" value="GPI MANNOSYLTRANSFERASE 2"/>
    <property type="match status" value="1"/>
</dbReference>
<sequence length="449" mass="52581">MTTDIIRSDLEAISTITLTFLAWRSIQYILVFFTPPNQFDTSTELTIEYILSSAPNSDSIVKSWNTFWNRRLWNKLLSWDAVFFIKGMTVDDHVPRYEHEYAFSPVWVKLVRYYSRGSTNLFTVLKTGVLLENLLFYFSAILLYFLTIGIFSRNNPRSEYARNVARGAVKIFIFSSVSGFVTGIYSEPLSFALTFFGMLLREKSIEILIPFNINCVWSRWPLYLLSSICFSFAAVNRSNCILLGIYYIFDLLQLIKFKRNLKALCFPLLSGGLMFTVCCYYLYFMPFTEYCPERGEWCDTQVLSTLPFTKVTFYSFIQSHYWNIGFLKYWTLNNTPNFLIALPNIVILLYSTFYFSKIYPTFTLRPLIWITRALVLLLLLFAHVQIINRVASFIPLHLWYIADRSMKSRMKKNDDALLGDDMIVKVYLYWLICWVPLQTVLFACFLPPA</sequence>
<feature type="transmembrane region" description="Helical" evidence="12">
    <location>
        <begin position="338"/>
        <end position="355"/>
    </location>
</feature>
<dbReference type="UniPathway" id="UPA00196"/>
<evidence type="ECO:0000256" key="1">
    <source>
        <dbReference type="ARBA" id="ARBA00004477"/>
    </source>
</evidence>
<feature type="transmembrane region" description="Helical" evidence="12">
    <location>
        <begin position="261"/>
        <end position="283"/>
    </location>
</feature>
<protein>
    <recommendedName>
        <fullName evidence="4 12">GPI mannosyltransferase 2</fullName>
        <ecNumber evidence="12">2.4.1.-</ecNumber>
    </recommendedName>
</protein>
<dbReference type="GO" id="GO:0031501">
    <property type="term" value="C:mannosyltransferase complex"/>
    <property type="evidence" value="ECO:0007669"/>
    <property type="project" value="TreeGrafter"/>
</dbReference>
<evidence type="ECO:0000256" key="8">
    <source>
        <dbReference type="ARBA" id="ARBA00022692"/>
    </source>
</evidence>
<comment type="subcellular location">
    <subcellularLocation>
        <location evidence="1 12">Endoplasmic reticulum membrane</location>
        <topology evidence="1 12">Multi-pass membrane protein</topology>
    </subcellularLocation>
</comment>
<evidence type="ECO:0000256" key="2">
    <source>
        <dbReference type="ARBA" id="ARBA00004687"/>
    </source>
</evidence>
<keyword evidence="6 12" id="KW-0328">Glycosyltransferase</keyword>
<dbReference type="EMBL" id="CP058606">
    <property type="protein sequence ID" value="QLG71885.1"/>
    <property type="molecule type" value="Genomic_DNA"/>
</dbReference>
<dbReference type="GO" id="GO:0005789">
    <property type="term" value="C:endoplasmic reticulum membrane"/>
    <property type="evidence" value="ECO:0007669"/>
    <property type="project" value="UniProtKB-SubCell"/>
</dbReference>
<keyword evidence="9 12" id="KW-0256">Endoplasmic reticulum</keyword>
<dbReference type="KEGG" id="zmk:HG535_0C02350"/>
<feature type="transmembrane region" description="Helical" evidence="12">
    <location>
        <begin position="220"/>
        <end position="249"/>
    </location>
</feature>
<evidence type="ECO:0000256" key="6">
    <source>
        <dbReference type="ARBA" id="ARBA00022676"/>
    </source>
</evidence>
<feature type="transmembrane region" description="Helical" evidence="12">
    <location>
        <begin position="427"/>
        <end position="446"/>
    </location>
</feature>
<dbReference type="GO" id="GO:0000009">
    <property type="term" value="F:alpha-1,6-mannosyltransferase activity"/>
    <property type="evidence" value="ECO:0007669"/>
    <property type="project" value="InterPro"/>
</dbReference>
<dbReference type="GO" id="GO:0006506">
    <property type="term" value="P:GPI anchor biosynthetic process"/>
    <property type="evidence" value="ECO:0007669"/>
    <property type="project" value="UniProtKB-UniPathway"/>
</dbReference>
<evidence type="ECO:0000256" key="4">
    <source>
        <dbReference type="ARBA" id="ARBA00013795"/>
    </source>
</evidence>
<feature type="transmembrane region" description="Helical" evidence="12">
    <location>
        <begin position="171"/>
        <end position="200"/>
    </location>
</feature>
<keyword evidence="11 12" id="KW-0472">Membrane</keyword>
<dbReference type="OrthoDB" id="10252502at2759"/>
<evidence type="ECO:0000313" key="14">
    <source>
        <dbReference type="Proteomes" id="UP000509704"/>
    </source>
</evidence>
<gene>
    <name evidence="13" type="ORF">HG535_0C02350</name>
</gene>
<evidence type="ECO:0000256" key="3">
    <source>
        <dbReference type="ARBA" id="ARBA00008698"/>
    </source>
</evidence>
<evidence type="ECO:0000256" key="10">
    <source>
        <dbReference type="ARBA" id="ARBA00022989"/>
    </source>
</evidence>
<dbReference type="GO" id="GO:0004376">
    <property type="term" value="F:GPI mannosyltransferase activity"/>
    <property type="evidence" value="ECO:0007669"/>
    <property type="project" value="InterPro"/>
</dbReference>
<dbReference type="AlphaFoldDB" id="A0A7H9AZL0"/>
<feature type="transmembrane region" description="Helical" evidence="12">
    <location>
        <begin position="12"/>
        <end position="33"/>
    </location>
</feature>
<keyword evidence="5 12" id="KW-0337">GPI-anchor biosynthesis</keyword>
<proteinExistence type="inferred from homology"/>
<comment type="similarity">
    <text evidence="3 12">Belongs to the PIGV family.</text>
</comment>